<feature type="chain" id="PRO_5017067422" description="PRC-barrel domain protein" evidence="2">
    <location>
        <begin position="20"/>
        <end position="288"/>
    </location>
</feature>
<keyword evidence="2" id="KW-0732">Signal</keyword>
<proteinExistence type="predicted"/>
<evidence type="ECO:0000313" key="4">
    <source>
        <dbReference type="Proteomes" id="UP000253345"/>
    </source>
</evidence>
<evidence type="ECO:0000256" key="2">
    <source>
        <dbReference type="SAM" id="SignalP"/>
    </source>
</evidence>
<dbReference type="EMBL" id="QPJL01000001">
    <property type="protein sequence ID" value="RCW89021.1"/>
    <property type="molecule type" value="Genomic_DNA"/>
</dbReference>
<evidence type="ECO:0000256" key="1">
    <source>
        <dbReference type="SAM" id="MobiDB-lite"/>
    </source>
</evidence>
<organism evidence="3 4">
    <name type="scientific">Paracoccus lutimaris</name>
    <dbReference type="NCBI Taxonomy" id="1490030"/>
    <lineage>
        <taxon>Bacteria</taxon>
        <taxon>Pseudomonadati</taxon>
        <taxon>Pseudomonadota</taxon>
        <taxon>Alphaproteobacteria</taxon>
        <taxon>Rhodobacterales</taxon>
        <taxon>Paracoccaceae</taxon>
        <taxon>Paracoccus</taxon>
    </lineage>
</organism>
<accession>A0A368Z9E7</accession>
<evidence type="ECO:0008006" key="5">
    <source>
        <dbReference type="Google" id="ProtNLM"/>
    </source>
</evidence>
<reference evidence="3 4" key="1">
    <citation type="submission" date="2018-07" db="EMBL/GenBank/DDBJ databases">
        <title>Genomic Encyclopedia of Type Strains, Phase III (KMG-III): the genomes of soil and plant-associated and newly described type strains.</title>
        <authorList>
            <person name="Whitman W."/>
        </authorList>
    </citation>
    <scope>NUCLEOTIDE SEQUENCE [LARGE SCALE GENOMIC DNA]</scope>
    <source>
        <strain evidence="3 4">CECT 8525</strain>
    </source>
</reference>
<dbReference type="Proteomes" id="UP000253345">
    <property type="component" value="Unassembled WGS sequence"/>
</dbReference>
<feature type="region of interest" description="Disordered" evidence="1">
    <location>
        <begin position="129"/>
        <end position="164"/>
    </location>
</feature>
<gene>
    <name evidence="3" type="ORF">DFP89_101462</name>
</gene>
<dbReference type="OrthoDB" id="7876889at2"/>
<dbReference type="RefSeq" id="WP_114347744.1">
    <property type="nucleotide sequence ID" value="NZ_QPJL01000001.1"/>
</dbReference>
<name>A0A368Z9E7_9RHOB</name>
<dbReference type="AlphaFoldDB" id="A0A368Z9E7"/>
<comment type="caution">
    <text evidence="3">The sequence shown here is derived from an EMBL/GenBank/DDBJ whole genome shotgun (WGS) entry which is preliminary data.</text>
</comment>
<sequence>MKSLVIAVTALALAGTAIAQTELPKAPVPSTEQQVQDAAKAADQAADTAAAAAETAVSEAGAAAEKAADEAADAAARAGDAAAQAAKGASEAVAIEATDAAKQAAEEAAAAADKAAASASKAADAAADEAAKGATEAEDAVEGAADQATGEMAEGEPVAPPVIAPDVNAPAISEADPGVLGSWVTSRNIWTTNQPSTTVWVDPALDQRPAEWQNIAKINDIVLGDSGEQVVGYIADIGGFLGIGAKKVLLGPDAIHLLTIGDETFFATNYTKEELEALPDFDEKTVRK</sequence>
<feature type="signal peptide" evidence="2">
    <location>
        <begin position="1"/>
        <end position="19"/>
    </location>
</feature>
<keyword evidence="4" id="KW-1185">Reference proteome</keyword>
<dbReference type="Gene3D" id="2.30.30.240">
    <property type="entry name" value="PRC-barrel domain"/>
    <property type="match status" value="1"/>
</dbReference>
<protein>
    <recommendedName>
        <fullName evidence="5">PRC-barrel domain protein</fullName>
    </recommendedName>
</protein>
<evidence type="ECO:0000313" key="3">
    <source>
        <dbReference type="EMBL" id="RCW89021.1"/>
    </source>
</evidence>